<dbReference type="InterPro" id="IPR051540">
    <property type="entry name" value="S-2-haloacid_dehalogenase"/>
</dbReference>
<dbReference type="InterPro" id="IPR023214">
    <property type="entry name" value="HAD_sf"/>
</dbReference>
<dbReference type="GO" id="GO:0016787">
    <property type="term" value="F:hydrolase activity"/>
    <property type="evidence" value="ECO:0007669"/>
    <property type="project" value="UniProtKB-KW"/>
</dbReference>
<evidence type="ECO:0000313" key="2">
    <source>
        <dbReference type="EMBL" id="KAF2768861.1"/>
    </source>
</evidence>
<organism evidence="2 3">
    <name type="scientific">Teratosphaeria nubilosa</name>
    <dbReference type="NCBI Taxonomy" id="161662"/>
    <lineage>
        <taxon>Eukaryota</taxon>
        <taxon>Fungi</taxon>
        <taxon>Dikarya</taxon>
        <taxon>Ascomycota</taxon>
        <taxon>Pezizomycotina</taxon>
        <taxon>Dothideomycetes</taxon>
        <taxon>Dothideomycetidae</taxon>
        <taxon>Mycosphaerellales</taxon>
        <taxon>Teratosphaeriaceae</taxon>
        <taxon>Teratosphaeria</taxon>
    </lineage>
</organism>
<dbReference type="AlphaFoldDB" id="A0A6G1L7E9"/>
<accession>A0A6G1L7E9</accession>
<reference evidence="2" key="1">
    <citation type="journal article" date="2020" name="Stud. Mycol.">
        <title>101 Dothideomycetes genomes: a test case for predicting lifestyles and emergence of pathogens.</title>
        <authorList>
            <person name="Haridas S."/>
            <person name="Albert R."/>
            <person name="Binder M."/>
            <person name="Bloem J."/>
            <person name="Labutti K."/>
            <person name="Salamov A."/>
            <person name="Andreopoulos B."/>
            <person name="Baker S."/>
            <person name="Barry K."/>
            <person name="Bills G."/>
            <person name="Bluhm B."/>
            <person name="Cannon C."/>
            <person name="Castanera R."/>
            <person name="Culley D."/>
            <person name="Daum C."/>
            <person name="Ezra D."/>
            <person name="Gonzalez J."/>
            <person name="Henrissat B."/>
            <person name="Kuo A."/>
            <person name="Liang C."/>
            <person name="Lipzen A."/>
            <person name="Lutzoni F."/>
            <person name="Magnuson J."/>
            <person name="Mondo S."/>
            <person name="Nolan M."/>
            <person name="Ohm R."/>
            <person name="Pangilinan J."/>
            <person name="Park H.-J."/>
            <person name="Ramirez L."/>
            <person name="Alfaro M."/>
            <person name="Sun H."/>
            <person name="Tritt A."/>
            <person name="Yoshinaga Y."/>
            <person name="Zwiers L.-H."/>
            <person name="Turgeon B."/>
            <person name="Goodwin S."/>
            <person name="Spatafora J."/>
            <person name="Crous P."/>
            <person name="Grigoriev I."/>
        </authorList>
    </citation>
    <scope>NUCLEOTIDE SEQUENCE</scope>
    <source>
        <strain evidence="2">CBS 116005</strain>
    </source>
</reference>
<dbReference type="PANTHER" id="PTHR43316">
    <property type="entry name" value="HYDROLASE, HALOACID DELAHOGENASE-RELATED"/>
    <property type="match status" value="1"/>
</dbReference>
<evidence type="ECO:0000313" key="3">
    <source>
        <dbReference type="Proteomes" id="UP000799436"/>
    </source>
</evidence>
<evidence type="ECO:0000256" key="1">
    <source>
        <dbReference type="ARBA" id="ARBA00022801"/>
    </source>
</evidence>
<sequence>MDPNNSIPWTTLKSLSFDIYGTLVDWQNGLVDAALGTPIGPYLPQDSSQLYNALRSHDESIEEERPRSLKADVKAEAFRRLAKDLGLFEDGKASDNDVERSAKMYGGAIGTFPAFPGTANAVQRLSKHYKLIPLSNIDHASFNQTLAGPLKDRSFDACYPAEDIASYKPDLKNFDYLLSHLKSDFGIDKAENAHVAQSLYHDHSAARQIGLQSELRAEHGYKLRVESLGELADIVDQAFRRG</sequence>
<dbReference type="EMBL" id="ML995840">
    <property type="protein sequence ID" value="KAF2768861.1"/>
    <property type="molecule type" value="Genomic_DNA"/>
</dbReference>
<keyword evidence="3" id="KW-1185">Reference proteome</keyword>
<name>A0A6G1L7E9_9PEZI</name>
<gene>
    <name evidence="2" type="ORF">EJ03DRAFT_343752</name>
</gene>
<proteinExistence type="predicted"/>
<protein>
    <submittedName>
        <fullName evidence="2">HAD-like protein</fullName>
    </submittedName>
</protein>
<dbReference type="InterPro" id="IPR036412">
    <property type="entry name" value="HAD-like_sf"/>
</dbReference>
<dbReference type="SUPFAM" id="SSF56784">
    <property type="entry name" value="HAD-like"/>
    <property type="match status" value="1"/>
</dbReference>
<dbReference type="Gene3D" id="3.40.50.1000">
    <property type="entry name" value="HAD superfamily/HAD-like"/>
    <property type="match status" value="1"/>
</dbReference>
<dbReference type="Gene3D" id="1.10.150.750">
    <property type="match status" value="1"/>
</dbReference>
<dbReference type="OrthoDB" id="444127at2759"/>
<dbReference type="PANTHER" id="PTHR43316:SF9">
    <property type="entry name" value="ACID DEHALOGENASE, PUTATIVE (AFU_ORTHOLOGUE AFUA_6G14460)-RELATED"/>
    <property type="match status" value="1"/>
</dbReference>
<dbReference type="Proteomes" id="UP000799436">
    <property type="component" value="Unassembled WGS sequence"/>
</dbReference>
<keyword evidence="1" id="KW-0378">Hydrolase</keyword>